<dbReference type="Gene3D" id="3.90.1640.10">
    <property type="entry name" value="inorganic pyrophosphatase (n-terminal core)"/>
    <property type="match status" value="1"/>
</dbReference>
<dbReference type="PANTHER" id="PTHR12112">
    <property type="entry name" value="BNIP - RELATED"/>
    <property type="match status" value="1"/>
</dbReference>
<dbReference type="Pfam" id="PF01368">
    <property type="entry name" value="DHH"/>
    <property type="match status" value="1"/>
</dbReference>
<keyword evidence="3" id="KW-0378">Hydrolase</keyword>
<evidence type="ECO:0000256" key="4">
    <source>
        <dbReference type="ARBA" id="ARBA00023211"/>
    </source>
</evidence>
<dbReference type="InterPro" id="IPR038222">
    <property type="entry name" value="DHHA2_dom_sf"/>
</dbReference>
<dbReference type="InterPro" id="IPR004097">
    <property type="entry name" value="DHHA2"/>
</dbReference>
<keyword evidence="7" id="KW-1185">Reference proteome</keyword>
<evidence type="ECO:0000256" key="2">
    <source>
        <dbReference type="ARBA" id="ARBA00022723"/>
    </source>
</evidence>
<dbReference type="PANTHER" id="PTHR12112:SF39">
    <property type="entry name" value="EG:152A3.5 PROTEIN (FBGN0003116_PN PROTEIN)"/>
    <property type="match status" value="1"/>
</dbReference>
<organism evidence="6 7">
    <name type="scientific">Hohenbuehelia grisea</name>
    <dbReference type="NCBI Taxonomy" id="104357"/>
    <lineage>
        <taxon>Eukaryota</taxon>
        <taxon>Fungi</taxon>
        <taxon>Dikarya</taxon>
        <taxon>Basidiomycota</taxon>
        <taxon>Agaricomycotina</taxon>
        <taxon>Agaricomycetes</taxon>
        <taxon>Agaricomycetidae</taxon>
        <taxon>Agaricales</taxon>
        <taxon>Pleurotineae</taxon>
        <taxon>Pleurotaceae</taxon>
        <taxon>Hohenbuehelia</taxon>
    </lineage>
</organism>
<dbReference type="InterPro" id="IPR001667">
    <property type="entry name" value="DDH_dom"/>
</dbReference>
<dbReference type="EMBL" id="JASNQZ010000015">
    <property type="protein sequence ID" value="KAL0946210.1"/>
    <property type="molecule type" value="Genomic_DNA"/>
</dbReference>
<dbReference type="Proteomes" id="UP001556367">
    <property type="component" value="Unassembled WGS sequence"/>
</dbReference>
<dbReference type="Gene3D" id="3.10.310.20">
    <property type="entry name" value="DHHA2 domain"/>
    <property type="match status" value="1"/>
</dbReference>
<dbReference type="SMART" id="SM01131">
    <property type="entry name" value="DHHA2"/>
    <property type="match status" value="1"/>
</dbReference>
<proteinExistence type="predicted"/>
<comment type="cofactor">
    <cofactor evidence="1">
        <name>Mn(2+)</name>
        <dbReference type="ChEBI" id="CHEBI:29035"/>
    </cofactor>
</comment>
<name>A0ABR3ISB2_9AGAR</name>
<dbReference type="Pfam" id="PF02833">
    <property type="entry name" value="DHHA2"/>
    <property type="match status" value="1"/>
</dbReference>
<evidence type="ECO:0000313" key="6">
    <source>
        <dbReference type="EMBL" id="KAL0946210.1"/>
    </source>
</evidence>
<reference evidence="7" key="1">
    <citation type="submission" date="2024-06" db="EMBL/GenBank/DDBJ databases">
        <title>Multi-omics analyses provide insights into the biosynthesis of the anticancer antibiotic pleurotin in Hohenbuehelia grisea.</title>
        <authorList>
            <person name="Weaver J.A."/>
            <person name="Alberti F."/>
        </authorList>
    </citation>
    <scope>NUCLEOTIDE SEQUENCE [LARGE SCALE GENOMIC DNA]</scope>
    <source>
        <strain evidence="7">T-177</strain>
    </source>
</reference>
<evidence type="ECO:0000259" key="5">
    <source>
        <dbReference type="SMART" id="SM01131"/>
    </source>
</evidence>
<evidence type="ECO:0000256" key="3">
    <source>
        <dbReference type="ARBA" id="ARBA00022801"/>
    </source>
</evidence>
<feature type="domain" description="DHHA2" evidence="5">
    <location>
        <begin position="270"/>
        <end position="460"/>
    </location>
</feature>
<accession>A0ABR3ISB2</accession>
<evidence type="ECO:0000256" key="1">
    <source>
        <dbReference type="ARBA" id="ARBA00001936"/>
    </source>
</evidence>
<keyword evidence="4" id="KW-0464">Manganese</keyword>
<dbReference type="InterPro" id="IPR038763">
    <property type="entry name" value="DHH_sf"/>
</dbReference>
<evidence type="ECO:0000313" key="7">
    <source>
        <dbReference type="Proteomes" id="UP001556367"/>
    </source>
</evidence>
<sequence length="476" mass="51198">MATRSPMKRLSLALRFNSASSYKPSVAPDPANLAQFLRSTRTKYFEDVQSQPSKGGEWVVSMGNEAGDLDSLASAIAFAWLRSTTGKEQSVPLVQTAREDLQLREENLYALELAGLKDPLAELTFVTDIVPGIPFPSHKFALVDHNRLGDKFSANNPTATVVAVVDHHEDEGLYKDTADPRVILPAGSCASHVALLCPPEMPAELATLLLCAILIDTDGLKPGGKALKTDHSAAEFLVPRSTFAQSVPGDFLDDPAGNKLWEAPAIKDLTKTLGAKKSDVSRLSALDLLRRDYKENSHVLAWAPGQPTIKAGMSTVPVGVKNWASKGRLLEPAEEWMKTQGLTVLGVLTSFRSDKKFGKSGKGKHRREQVWLIRDPAGGVVVANGDAGDAASGKVDLDVLADRLWKGLEASEKLQLKKHKDFQLASKGSKVPSYMRWKAYKQGDASATRKTTAPVLKAILEGAAPSDSSGPSDTAA</sequence>
<protein>
    <recommendedName>
        <fullName evidence="5">DHHA2 domain-containing protein</fullName>
    </recommendedName>
</protein>
<dbReference type="SUPFAM" id="SSF64182">
    <property type="entry name" value="DHH phosphoesterases"/>
    <property type="match status" value="1"/>
</dbReference>
<gene>
    <name evidence="6" type="ORF">HGRIS_012469</name>
</gene>
<comment type="caution">
    <text evidence="6">The sequence shown here is derived from an EMBL/GenBank/DDBJ whole genome shotgun (WGS) entry which is preliminary data.</text>
</comment>
<keyword evidence="2" id="KW-0479">Metal-binding</keyword>